<protein>
    <submittedName>
        <fullName evidence="5">MarR family transcriptional regulator</fullName>
    </submittedName>
</protein>
<dbReference type="GO" id="GO:0006950">
    <property type="term" value="P:response to stress"/>
    <property type="evidence" value="ECO:0007669"/>
    <property type="project" value="TreeGrafter"/>
</dbReference>
<dbReference type="GO" id="GO:0003700">
    <property type="term" value="F:DNA-binding transcription factor activity"/>
    <property type="evidence" value="ECO:0007669"/>
    <property type="project" value="InterPro"/>
</dbReference>
<dbReference type="InterPro" id="IPR000835">
    <property type="entry name" value="HTH_MarR-typ"/>
</dbReference>
<dbReference type="Gene3D" id="1.10.10.10">
    <property type="entry name" value="Winged helix-like DNA-binding domain superfamily/Winged helix DNA-binding domain"/>
    <property type="match status" value="1"/>
</dbReference>
<evidence type="ECO:0000259" key="4">
    <source>
        <dbReference type="PROSITE" id="PS50995"/>
    </source>
</evidence>
<evidence type="ECO:0000256" key="3">
    <source>
        <dbReference type="ARBA" id="ARBA00023163"/>
    </source>
</evidence>
<dbReference type="InterPro" id="IPR036390">
    <property type="entry name" value="WH_DNA-bd_sf"/>
</dbReference>
<dbReference type="PANTHER" id="PTHR33164:SF94">
    <property type="entry name" value="TRANSCRIPTIONAL REGULATORY PROTEIN-RELATED"/>
    <property type="match status" value="1"/>
</dbReference>
<dbReference type="InterPro" id="IPR055166">
    <property type="entry name" value="Transc_reg_Sar_Rot_HTH"/>
</dbReference>
<dbReference type="SMART" id="SM00347">
    <property type="entry name" value="HTH_MARR"/>
    <property type="match status" value="1"/>
</dbReference>
<dbReference type="InterPro" id="IPR039422">
    <property type="entry name" value="MarR/SlyA-like"/>
</dbReference>
<dbReference type="SUPFAM" id="SSF46785">
    <property type="entry name" value="Winged helix' DNA-binding domain"/>
    <property type="match status" value="1"/>
</dbReference>
<feature type="domain" description="HTH marR-type" evidence="4">
    <location>
        <begin position="1"/>
        <end position="139"/>
    </location>
</feature>
<name>A0A1B2DQR4_9BACL</name>
<proteinExistence type="predicted"/>
<evidence type="ECO:0000256" key="1">
    <source>
        <dbReference type="ARBA" id="ARBA00023015"/>
    </source>
</evidence>
<gene>
    <name evidence="5" type="ORF">BBD42_28715</name>
</gene>
<dbReference type="PANTHER" id="PTHR33164">
    <property type="entry name" value="TRANSCRIPTIONAL REGULATOR, MARR FAMILY"/>
    <property type="match status" value="1"/>
</dbReference>
<organism evidence="5">
    <name type="scientific">Paenibacillus sp. BIHB 4019</name>
    <dbReference type="NCBI Taxonomy" id="1870819"/>
    <lineage>
        <taxon>Bacteria</taxon>
        <taxon>Bacillati</taxon>
        <taxon>Bacillota</taxon>
        <taxon>Bacilli</taxon>
        <taxon>Bacillales</taxon>
        <taxon>Paenibacillaceae</taxon>
        <taxon>Paenibacillus</taxon>
    </lineage>
</organism>
<keyword evidence="3" id="KW-0804">Transcription</keyword>
<dbReference type="GO" id="GO:0003677">
    <property type="term" value="F:DNA binding"/>
    <property type="evidence" value="ECO:0007669"/>
    <property type="project" value="UniProtKB-KW"/>
</dbReference>
<sequence>MMNNELLDNWLSLSHIQMKINNKLEIAFQDKHNITLKEFYVLYHLLLADDKKLRLQDLPDLVGLSQSAVSRLVTRLEAKNCKGLERDVCEGDRRGVYTRLSARGEEEVRKCIDTFHQIYVSAASEQNIKQELQILIKKI</sequence>
<dbReference type="EMBL" id="CP016808">
    <property type="protein sequence ID" value="ANY70039.1"/>
    <property type="molecule type" value="Genomic_DNA"/>
</dbReference>
<keyword evidence="1" id="KW-0805">Transcription regulation</keyword>
<dbReference type="AlphaFoldDB" id="A0A1B2DQR4"/>
<keyword evidence="2" id="KW-0238">DNA-binding</keyword>
<dbReference type="Pfam" id="PF22381">
    <property type="entry name" value="Staph_reg_Sar_Rot"/>
    <property type="match status" value="1"/>
</dbReference>
<reference evidence="5" key="1">
    <citation type="submission" date="2016-08" db="EMBL/GenBank/DDBJ databases">
        <title>Complete Genome Seqeunce of Paenibacillus sp. BIHB 4019 from tea rhizoplane.</title>
        <authorList>
            <person name="Thakur R."/>
            <person name="Swarnkar M.K."/>
            <person name="Gulati A."/>
        </authorList>
    </citation>
    <scope>NUCLEOTIDE SEQUENCE [LARGE SCALE GENOMIC DNA]</scope>
    <source>
        <strain evidence="5">BIHB4019</strain>
    </source>
</reference>
<evidence type="ECO:0000256" key="2">
    <source>
        <dbReference type="ARBA" id="ARBA00023125"/>
    </source>
</evidence>
<accession>A0A1B2DQR4</accession>
<evidence type="ECO:0000313" key="5">
    <source>
        <dbReference type="EMBL" id="ANY70039.1"/>
    </source>
</evidence>
<dbReference type="InterPro" id="IPR036388">
    <property type="entry name" value="WH-like_DNA-bd_sf"/>
</dbReference>
<dbReference type="PROSITE" id="PS50995">
    <property type="entry name" value="HTH_MARR_2"/>
    <property type="match status" value="1"/>
</dbReference>